<reference evidence="2 3" key="1">
    <citation type="journal article" date="2021" name="Elife">
        <title>Chloroplast acquisition without the gene transfer in kleptoplastic sea slugs, Plakobranchus ocellatus.</title>
        <authorList>
            <person name="Maeda T."/>
            <person name="Takahashi S."/>
            <person name="Yoshida T."/>
            <person name="Shimamura S."/>
            <person name="Takaki Y."/>
            <person name="Nagai Y."/>
            <person name="Toyoda A."/>
            <person name="Suzuki Y."/>
            <person name="Arimoto A."/>
            <person name="Ishii H."/>
            <person name="Satoh N."/>
            <person name="Nishiyama T."/>
            <person name="Hasebe M."/>
            <person name="Maruyama T."/>
            <person name="Minagawa J."/>
            <person name="Obokata J."/>
            <person name="Shigenobu S."/>
        </authorList>
    </citation>
    <scope>NUCLEOTIDE SEQUENCE [LARGE SCALE GENOMIC DNA]</scope>
</reference>
<keyword evidence="3" id="KW-1185">Reference proteome</keyword>
<evidence type="ECO:0000256" key="1">
    <source>
        <dbReference type="SAM" id="MobiDB-lite"/>
    </source>
</evidence>
<proteinExistence type="predicted"/>
<dbReference type="Proteomes" id="UP000735302">
    <property type="component" value="Unassembled WGS sequence"/>
</dbReference>
<comment type="caution">
    <text evidence="2">The sequence shown here is derived from an EMBL/GenBank/DDBJ whole genome shotgun (WGS) entry which is preliminary data.</text>
</comment>
<feature type="compositionally biased region" description="Polar residues" evidence="1">
    <location>
        <begin position="139"/>
        <end position="148"/>
    </location>
</feature>
<feature type="compositionally biased region" description="Basic and acidic residues" evidence="1">
    <location>
        <begin position="83"/>
        <end position="127"/>
    </location>
</feature>
<accession>A0AAV3Y0T4</accession>
<evidence type="ECO:0000313" key="2">
    <source>
        <dbReference type="EMBL" id="GFN76514.1"/>
    </source>
</evidence>
<feature type="region of interest" description="Disordered" evidence="1">
    <location>
        <begin position="44"/>
        <end position="148"/>
    </location>
</feature>
<dbReference type="AlphaFoldDB" id="A0AAV3Y0T4"/>
<sequence length="148" mass="16798">MLTQAETRLMECLSARTEALDNHYLRLVPRCLLQTIRQRSLKLKRDGREEAGTHAHSREEKAKRDHHKPIAQAIDHIQTSSRVKTDSLDVIKEPEKDVNSEGYRSRQEKSSRKGEIIDSSLDAKLESPVRSGTAHEMSTKANGDTILQ</sequence>
<feature type="compositionally biased region" description="Basic and acidic residues" evidence="1">
    <location>
        <begin position="44"/>
        <end position="63"/>
    </location>
</feature>
<protein>
    <submittedName>
        <fullName evidence="2">Uncharacterized protein</fullName>
    </submittedName>
</protein>
<dbReference type="EMBL" id="BLXT01000396">
    <property type="protein sequence ID" value="GFN76514.1"/>
    <property type="molecule type" value="Genomic_DNA"/>
</dbReference>
<gene>
    <name evidence="2" type="ORF">PoB_000302000</name>
</gene>
<evidence type="ECO:0000313" key="3">
    <source>
        <dbReference type="Proteomes" id="UP000735302"/>
    </source>
</evidence>
<organism evidence="2 3">
    <name type="scientific">Plakobranchus ocellatus</name>
    <dbReference type="NCBI Taxonomy" id="259542"/>
    <lineage>
        <taxon>Eukaryota</taxon>
        <taxon>Metazoa</taxon>
        <taxon>Spiralia</taxon>
        <taxon>Lophotrochozoa</taxon>
        <taxon>Mollusca</taxon>
        <taxon>Gastropoda</taxon>
        <taxon>Heterobranchia</taxon>
        <taxon>Euthyneura</taxon>
        <taxon>Panpulmonata</taxon>
        <taxon>Sacoglossa</taxon>
        <taxon>Placobranchoidea</taxon>
        <taxon>Plakobranchidae</taxon>
        <taxon>Plakobranchus</taxon>
    </lineage>
</organism>
<name>A0AAV3Y0T4_9GAST</name>